<keyword evidence="2 4" id="KW-0238">DNA-binding</keyword>
<dbReference type="GO" id="GO:0003677">
    <property type="term" value="F:DNA binding"/>
    <property type="evidence" value="ECO:0007669"/>
    <property type="project" value="UniProtKB-UniRule"/>
</dbReference>
<comment type="subcellular location">
    <subcellularLocation>
        <location evidence="1">Nucleus</location>
    </subcellularLocation>
</comment>
<dbReference type="PROSITE" id="PS50118">
    <property type="entry name" value="HMG_BOX_2"/>
    <property type="match status" value="1"/>
</dbReference>
<evidence type="ECO:0000259" key="6">
    <source>
        <dbReference type="PROSITE" id="PS50118"/>
    </source>
</evidence>
<evidence type="ECO:0000313" key="7">
    <source>
        <dbReference type="EMBL" id="AOP31989.1"/>
    </source>
</evidence>
<feature type="domain" description="HMG box" evidence="6">
    <location>
        <begin position="7"/>
        <end position="75"/>
    </location>
</feature>
<dbReference type="Pfam" id="PF00505">
    <property type="entry name" value="HMG_box"/>
    <property type="match status" value="1"/>
</dbReference>
<evidence type="ECO:0000256" key="2">
    <source>
        <dbReference type="ARBA" id="ARBA00023125"/>
    </source>
</evidence>
<dbReference type="EMBL" id="KU746934">
    <property type="protein sequence ID" value="AOP31989.1"/>
    <property type="molecule type" value="mRNA"/>
</dbReference>
<feature type="DNA-binding region" description="HMG box" evidence="4">
    <location>
        <begin position="7"/>
        <end position="75"/>
    </location>
</feature>
<dbReference type="InterPro" id="IPR036910">
    <property type="entry name" value="HMG_box_dom_sf"/>
</dbReference>
<dbReference type="SMART" id="SM00398">
    <property type="entry name" value="HMG"/>
    <property type="match status" value="1"/>
</dbReference>
<dbReference type="InterPro" id="IPR050140">
    <property type="entry name" value="SRY-related_HMG-box_TF-like"/>
</dbReference>
<feature type="compositionally biased region" description="Basic and acidic residues" evidence="5">
    <location>
        <begin position="100"/>
        <end position="125"/>
    </location>
</feature>
<organism evidence="7">
    <name type="scientific">Nematostella vectensis</name>
    <name type="common">Starlet sea anemone</name>
    <dbReference type="NCBI Taxonomy" id="45351"/>
    <lineage>
        <taxon>Eukaryota</taxon>
        <taxon>Metazoa</taxon>
        <taxon>Cnidaria</taxon>
        <taxon>Anthozoa</taxon>
        <taxon>Hexacorallia</taxon>
        <taxon>Actiniaria</taxon>
        <taxon>Edwardsiidae</taxon>
        <taxon>Nematostella</taxon>
    </lineage>
</organism>
<dbReference type="CDD" id="cd22004">
    <property type="entry name" value="HMG-box_SOX"/>
    <property type="match status" value="1"/>
</dbReference>
<name>A0A1C9KCX7_NEMVE</name>
<dbReference type="PANTHER" id="PTHR10270:SF324">
    <property type="entry name" value="SOX DOMAIN-CONTAINING PROTEIN DICHAETE-RELATED"/>
    <property type="match status" value="1"/>
</dbReference>
<sequence length="267" mass="30798">MSSGSHIKRPMNAFMIWSSKKRRQLAAENPKLHNSQISKMLGTEWRKLTVEEKQKFFAEAKLLNELHMIEHPDYKYRPRRRVKKRSLSRTTGYSCYCHSPGEEEKETARQDRESRAESSKDEGSKRNNKQGTGLENAEKPRIVNRYSEPGRVKPRDTRLCRADISTRSPSPNGSSDYGPKQTMEVFRSNYERFRVLASPSRYPTLMVASSTFWPPSYSFKDEECPVCPCCRPGSPPNDPTKSAKGENVHLPSMVDPSRIQYFRGVNW</sequence>
<dbReference type="SUPFAM" id="SSF47095">
    <property type="entry name" value="HMG-box"/>
    <property type="match status" value="1"/>
</dbReference>
<dbReference type="GO" id="GO:0005634">
    <property type="term" value="C:nucleus"/>
    <property type="evidence" value="ECO:0007669"/>
    <property type="project" value="UniProtKB-SubCell"/>
</dbReference>
<proteinExistence type="evidence at transcript level"/>
<dbReference type="InterPro" id="IPR009071">
    <property type="entry name" value="HMG_box_dom"/>
</dbReference>
<evidence type="ECO:0000256" key="3">
    <source>
        <dbReference type="ARBA" id="ARBA00023242"/>
    </source>
</evidence>
<dbReference type="FunFam" id="1.10.30.10:FF:000002">
    <property type="entry name" value="transcription factor Sox-2"/>
    <property type="match status" value="1"/>
</dbReference>
<dbReference type="AlphaFoldDB" id="A0A1C9KCX7"/>
<feature type="region of interest" description="Disordered" evidence="5">
    <location>
        <begin position="80"/>
        <end position="155"/>
    </location>
</feature>
<keyword evidence="3 4" id="KW-0539">Nucleus</keyword>
<reference evidence="7" key="1">
    <citation type="submission" date="2016-02" db="EMBL/GenBank/DDBJ databases">
        <title>Erk-MAPK signaling is required for endodermal and ectodermal patterning prior to the onset of gastrulation in the sea anemone Nematostella vectensis.</title>
        <authorList>
            <person name="Johnston H."/>
            <person name="Amiel A.R."/>
            <person name="Chock T."/>
            <person name="Dahlin P."/>
            <person name="Steinworth B."/>
            <person name="Iglesias M."/>
            <person name="Layden M."/>
            <person name="Rottinger E."/>
            <person name="Martindale M.Q."/>
        </authorList>
    </citation>
    <scope>NUCLEOTIDE SEQUENCE</scope>
</reference>
<accession>A0A1C9KCX7</accession>
<protein>
    <submittedName>
        <fullName evidence="7">Sry-related HMG box protein 10-like protein</fullName>
    </submittedName>
</protein>
<dbReference type="Gene3D" id="1.10.30.10">
    <property type="entry name" value="High mobility group box domain"/>
    <property type="match status" value="1"/>
</dbReference>
<evidence type="ECO:0000256" key="5">
    <source>
        <dbReference type="SAM" id="MobiDB-lite"/>
    </source>
</evidence>
<evidence type="ECO:0000256" key="1">
    <source>
        <dbReference type="ARBA" id="ARBA00004123"/>
    </source>
</evidence>
<evidence type="ECO:0000256" key="4">
    <source>
        <dbReference type="PROSITE-ProRule" id="PRU00267"/>
    </source>
</evidence>
<dbReference type="PANTHER" id="PTHR10270">
    <property type="entry name" value="SOX TRANSCRIPTION FACTOR"/>
    <property type="match status" value="1"/>
</dbReference>